<dbReference type="Proteomes" id="UP000198778">
    <property type="component" value="Unassembled WGS sequence"/>
</dbReference>
<sequence length="242" mass="28006">MVDLLTHRPIDLFPGRTEEQVKHWLLHHPSIQTVSRDGSRAYQTAITETSPHIIQVTDRWHILKGLFESAKEEVYHYFPAKRKDPPIIPKSPTSSSKRKSDRKREEREEKHWQRIQQVQLRHEQGESVAGLARAFHLARGTIYHYLTVQTPPSHKRGSPYDSYRSLIHALIQQGKKGDEIEVVCRQSGYQGARSTLNTMIAQERQQLLPPASVIKPSEVFKTLWSMSHPKQPTGEIKEEWEA</sequence>
<dbReference type="InterPro" id="IPR006120">
    <property type="entry name" value="Resolvase_HTH_dom"/>
</dbReference>
<dbReference type="InterPro" id="IPR047951">
    <property type="entry name" value="Transpos_ISL3"/>
</dbReference>
<dbReference type="PANTHER" id="PTHR33498:SF1">
    <property type="entry name" value="TRANSPOSASE FOR INSERTION SEQUENCE ELEMENT IS1557"/>
    <property type="match status" value="1"/>
</dbReference>
<evidence type="ECO:0000256" key="1">
    <source>
        <dbReference type="SAM" id="MobiDB-lite"/>
    </source>
</evidence>
<dbReference type="AlphaFoldDB" id="A0A1H0GFK7"/>
<feature type="domain" description="Resolvase HTH" evidence="3">
    <location>
        <begin position="98"/>
        <end position="147"/>
    </location>
</feature>
<feature type="domain" description="Transposase IS204/IS1001/IS1096/IS1165 DDE" evidence="2">
    <location>
        <begin position="5"/>
        <end position="88"/>
    </location>
</feature>
<feature type="region of interest" description="Disordered" evidence="1">
    <location>
        <begin position="82"/>
        <end position="112"/>
    </location>
</feature>
<evidence type="ECO:0000313" key="5">
    <source>
        <dbReference type="Proteomes" id="UP000198778"/>
    </source>
</evidence>
<dbReference type="RefSeq" id="WP_244516793.1">
    <property type="nucleotide sequence ID" value="NZ_FNIL01000006.1"/>
</dbReference>
<evidence type="ECO:0000259" key="3">
    <source>
        <dbReference type="Pfam" id="PF02796"/>
    </source>
</evidence>
<reference evidence="5" key="1">
    <citation type="submission" date="2016-10" db="EMBL/GenBank/DDBJ databases">
        <authorList>
            <person name="Varghese N."/>
            <person name="Submissions S."/>
        </authorList>
    </citation>
    <scope>NUCLEOTIDE SEQUENCE [LARGE SCALE GENOMIC DNA]</scope>
    <source>
        <strain evidence="5">CGMCC 1.10369</strain>
    </source>
</reference>
<proteinExistence type="predicted"/>
<gene>
    <name evidence="4" type="ORF">SAMN04488053_10691</name>
</gene>
<protein>
    <submittedName>
        <fullName evidence="4">Helix-turn-helix domain of resolvase</fullName>
    </submittedName>
</protein>
<dbReference type="GO" id="GO:0003677">
    <property type="term" value="F:DNA binding"/>
    <property type="evidence" value="ECO:0007669"/>
    <property type="project" value="InterPro"/>
</dbReference>
<evidence type="ECO:0000259" key="2">
    <source>
        <dbReference type="Pfam" id="PF01610"/>
    </source>
</evidence>
<dbReference type="Pfam" id="PF01610">
    <property type="entry name" value="DDE_Tnp_ISL3"/>
    <property type="match status" value="1"/>
</dbReference>
<dbReference type="GO" id="GO:0000150">
    <property type="term" value="F:DNA strand exchange activity"/>
    <property type="evidence" value="ECO:0007669"/>
    <property type="project" value="InterPro"/>
</dbReference>
<dbReference type="InterPro" id="IPR002560">
    <property type="entry name" value="Transposase_DDE"/>
</dbReference>
<keyword evidence="5" id="KW-1185">Reference proteome</keyword>
<dbReference type="PANTHER" id="PTHR33498">
    <property type="entry name" value="TRANSPOSASE FOR INSERTION SEQUENCE ELEMENT IS1557"/>
    <property type="match status" value="1"/>
</dbReference>
<dbReference type="EMBL" id="FNIL01000006">
    <property type="protein sequence ID" value="SDO05715.1"/>
    <property type="molecule type" value="Genomic_DNA"/>
</dbReference>
<accession>A0A1H0GFK7</accession>
<dbReference type="Pfam" id="PF02796">
    <property type="entry name" value="HTH_7"/>
    <property type="match status" value="1"/>
</dbReference>
<evidence type="ECO:0000313" key="4">
    <source>
        <dbReference type="EMBL" id="SDO05715.1"/>
    </source>
</evidence>
<feature type="compositionally biased region" description="Basic and acidic residues" evidence="1">
    <location>
        <begin position="102"/>
        <end position="112"/>
    </location>
</feature>
<name>A0A1H0GFK7_9BACI</name>
<organism evidence="4 5">
    <name type="scientific">Alkalicoccus daliensis</name>
    <dbReference type="NCBI Taxonomy" id="745820"/>
    <lineage>
        <taxon>Bacteria</taxon>
        <taxon>Bacillati</taxon>
        <taxon>Bacillota</taxon>
        <taxon>Bacilli</taxon>
        <taxon>Bacillales</taxon>
        <taxon>Bacillaceae</taxon>
        <taxon>Alkalicoccus</taxon>
    </lineage>
</organism>